<evidence type="ECO:0000313" key="6">
    <source>
        <dbReference type="Proteomes" id="UP000008466"/>
    </source>
</evidence>
<dbReference type="EMBL" id="CP002541">
    <property type="protein sequence ID" value="ADY13385.1"/>
    <property type="molecule type" value="Genomic_DNA"/>
</dbReference>
<feature type="coiled-coil region" evidence="1">
    <location>
        <begin position="490"/>
        <end position="517"/>
    </location>
</feature>
<dbReference type="InterPro" id="IPR003607">
    <property type="entry name" value="HD/PDEase_dom"/>
</dbReference>
<dbReference type="Pfam" id="PF00989">
    <property type="entry name" value="PAS"/>
    <property type="match status" value="1"/>
</dbReference>
<dbReference type="Gene3D" id="3.30.450.20">
    <property type="entry name" value="PAS domain"/>
    <property type="match status" value="4"/>
</dbReference>
<dbReference type="InterPro" id="IPR037522">
    <property type="entry name" value="HD_GYP_dom"/>
</dbReference>
<dbReference type="NCBIfam" id="TIGR00277">
    <property type="entry name" value="HDIG"/>
    <property type="match status" value="1"/>
</dbReference>
<feature type="domain" description="PAS" evidence="2">
    <location>
        <begin position="4"/>
        <end position="74"/>
    </location>
</feature>
<protein>
    <submittedName>
        <fullName evidence="5">Putative PAS/PAC sensor protein</fullName>
    </submittedName>
</protein>
<dbReference type="Pfam" id="PF13426">
    <property type="entry name" value="PAS_9"/>
    <property type="match status" value="2"/>
</dbReference>
<dbReference type="PANTHER" id="PTHR43155">
    <property type="entry name" value="CYCLIC DI-GMP PHOSPHODIESTERASE PA4108-RELATED"/>
    <property type="match status" value="1"/>
</dbReference>
<name>F0RZA4_SPHGB</name>
<evidence type="ECO:0000259" key="3">
    <source>
        <dbReference type="PROSITE" id="PS50113"/>
    </source>
</evidence>
<dbReference type="HOGENOM" id="CLU_000445_92_5_12"/>
<dbReference type="SMART" id="SM00471">
    <property type="entry name" value="HDc"/>
    <property type="match status" value="1"/>
</dbReference>
<evidence type="ECO:0000256" key="1">
    <source>
        <dbReference type="SAM" id="Coils"/>
    </source>
</evidence>
<dbReference type="PANTHER" id="PTHR43155:SF2">
    <property type="entry name" value="CYCLIC DI-GMP PHOSPHODIESTERASE PA4108"/>
    <property type="match status" value="1"/>
</dbReference>
<dbReference type="STRING" id="158189.SpiBuddy_1560"/>
<feature type="domain" description="HD-GYP" evidence="4">
    <location>
        <begin position="511"/>
        <end position="702"/>
    </location>
</feature>
<dbReference type="Gene3D" id="1.10.3210.10">
    <property type="entry name" value="Hypothetical protein af1432"/>
    <property type="match status" value="1"/>
</dbReference>
<organism evidence="5 6">
    <name type="scientific">Sphaerochaeta globosa (strain ATCC BAA-1886 / DSM 22777 / Buddy)</name>
    <name type="common">Spirochaeta sp. (strain Buddy)</name>
    <dbReference type="NCBI Taxonomy" id="158189"/>
    <lineage>
        <taxon>Bacteria</taxon>
        <taxon>Pseudomonadati</taxon>
        <taxon>Spirochaetota</taxon>
        <taxon>Spirochaetia</taxon>
        <taxon>Spirochaetales</taxon>
        <taxon>Sphaerochaetaceae</taxon>
        <taxon>Sphaerochaeta</taxon>
    </lineage>
</organism>
<dbReference type="InterPro" id="IPR035965">
    <property type="entry name" value="PAS-like_dom_sf"/>
</dbReference>
<dbReference type="AlphaFoldDB" id="F0RZA4"/>
<dbReference type="GO" id="GO:0006355">
    <property type="term" value="P:regulation of DNA-templated transcription"/>
    <property type="evidence" value="ECO:0007669"/>
    <property type="project" value="InterPro"/>
</dbReference>
<reference evidence="6" key="1">
    <citation type="submission" date="2011-02" db="EMBL/GenBank/DDBJ databases">
        <title>Complete sequence of Spirochaeta sp. Buddy.</title>
        <authorList>
            <person name="Lucas S."/>
            <person name="Copeland A."/>
            <person name="Lapidus A."/>
            <person name="Cheng J.-F."/>
            <person name="Goodwin L."/>
            <person name="Pitluck S."/>
            <person name="Zeytun A."/>
            <person name="Detter J.C."/>
            <person name="Han C."/>
            <person name="Tapia R."/>
            <person name="Land M."/>
            <person name="Hauser L."/>
            <person name="Kyrpides N."/>
            <person name="Ivanova N."/>
            <person name="Mikhailova N."/>
            <person name="Pagani I."/>
            <person name="Ritalahti K.M."/>
            <person name="Loeffler F.E."/>
            <person name="Woyke T."/>
        </authorList>
    </citation>
    <scope>NUCLEOTIDE SEQUENCE [LARGE SCALE GENOMIC DNA]</scope>
    <source>
        <strain evidence="6">ATCC BAA-1886 / DSM 22777 / Buddy</strain>
    </source>
</reference>
<evidence type="ECO:0000259" key="4">
    <source>
        <dbReference type="PROSITE" id="PS51832"/>
    </source>
</evidence>
<dbReference type="InterPro" id="IPR006675">
    <property type="entry name" value="HDIG_dom"/>
</dbReference>
<dbReference type="Proteomes" id="UP000008466">
    <property type="component" value="Chromosome"/>
</dbReference>
<feature type="domain" description="PAS" evidence="2">
    <location>
        <begin position="375"/>
        <end position="412"/>
    </location>
</feature>
<dbReference type="InterPro" id="IPR000014">
    <property type="entry name" value="PAS"/>
</dbReference>
<dbReference type="OrthoDB" id="9781505at2"/>
<dbReference type="CDD" id="cd00130">
    <property type="entry name" value="PAS"/>
    <property type="match status" value="2"/>
</dbReference>
<proteinExistence type="predicted"/>
<evidence type="ECO:0000313" key="5">
    <source>
        <dbReference type="EMBL" id="ADY13385.1"/>
    </source>
</evidence>
<dbReference type="PROSITE" id="PS50112">
    <property type="entry name" value="PAS"/>
    <property type="match status" value="2"/>
</dbReference>
<dbReference type="PROSITE" id="PS51832">
    <property type="entry name" value="HD_GYP"/>
    <property type="match status" value="1"/>
</dbReference>
<dbReference type="InterPro" id="IPR001610">
    <property type="entry name" value="PAC"/>
</dbReference>
<dbReference type="SUPFAM" id="SSF109604">
    <property type="entry name" value="HD-domain/PDEase-like"/>
    <property type="match status" value="1"/>
</dbReference>
<dbReference type="KEGG" id="sbu:SpiBuddy_1560"/>
<evidence type="ECO:0000259" key="2">
    <source>
        <dbReference type="PROSITE" id="PS50112"/>
    </source>
</evidence>
<accession>F0RZA4</accession>
<gene>
    <name evidence="5" type="ordered locus">SpiBuddy_1560</name>
</gene>
<keyword evidence="1" id="KW-0175">Coiled coil</keyword>
<keyword evidence="6" id="KW-1185">Reference proteome</keyword>
<dbReference type="CDD" id="cd00077">
    <property type="entry name" value="HDc"/>
    <property type="match status" value="1"/>
</dbReference>
<dbReference type="SMART" id="SM00091">
    <property type="entry name" value="PAS"/>
    <property type="match status" value="4"/>
</dbReference>
<dbReference type="InterPro" id="IPR013767">
    <property type="entry name" value="PAS_fold"/>
</dbReference>
<dbReference type="InterPro" id="IPR000700">
    <property type="entry name" value="PAS-assoc_C"/>
</dbReference>
<dbReference type="Pfam" id="PF13487">
    <property type="entry name" value="HD_5"/>
    <property type="match status" value="1"/>
</dbReference>
<dbReference type="SMART" id="SM00086">
    <property type="entry name" value="PAC"/>
    <property type="match status" value="2"/>
</dbReference>
<dbReference type="eggNOG" id="COG3437">
    <property type="taxonomic scope" value="Bacteria"/>
</dbReference>
<feature type="domain" description="PAC" evidence="3">
    <location>
        <begin position="447"/>
        <end position="499"/>
    </location>
</feature>
<dbReference type="SUPFAM" id="SSF55785">
    <property type="entry name" value="PYP-like sensor domain (PAS domain)"/>
    <property type="match status" value="4"/>
</dbReference>
<sequence>MVEDTSFYRLLIEEIDDPVGIVDKNMVIQYRSPSYEKAFAFHPEELIGTHVLDHLQEEDRNQYSRIFGELLAKGPGSVGHVLVRMTCKDGHDASIRISMKNLLDTERLNGILETYIRIPDLESTNRQVQEEIEKSRALIESTDDMIWVVDPVNFGLIMFNSSLIHYFKTGRSLDITRGMTPSDLLPPEYAIVWEHMYEKVLSQGAYRIDYETSVNKRILNLSFNEVKISGETIGISVFGQDITERKLTEKALETANRNFDTALKNSLIGIVIVDKNKKIRWSNPSAMTMMQLKENEIIGKFCTDIFCTAAPEKCPILDDGLKVDNSERMLKCGGGKEIFIIKSVSPIEMNGEELLMETFVDISERKKIEYELRTSLTQNKRILENLQDAYFQTDLHGTFTVINPKALSLYGFVSLDTLVGQPADILFADSEDMKKLIRRLRHDGSVNDYNCKTLRADGTTFWVSMNVQFVKNEEGKIIGTEGLVRDISDRMEYENEIRNNRDNLRVLNERLEKMLEQSVHAISKIGELKDLYTAGHQRRVEKLACAIAKSLGFSPLDLVNLSFGALIHDIGKVYIPSDILNKPGKITDLEVQILQTHVEQSYNVAKEIDFPWQVAEMIHQHHERLDGTGYPLGLPGDDIILEARILAVADVVESMTSHRPYRASLGIEAAMQEIENFKGSKFDPLVVDACMKVVTEKDFSWD</sequence>
<dbReference type="NCBIfam" id="TIGR00229">
    <property type="entry name" value="sensory_box"/>
    <property type="match status" value="4"/>
</dbReference>
<dbReference type="PROSITE" id="PS50113">
    <property type="entry name" value="PAC"/>
    <property type="match status" value="1"/>
</dbReference>